<sequence length="488" mass="51900">AQAQSIPSTRSLPGNPEDSPALPHPAGPHIRQADVMAAAQAGADPRTWCRAAGANRHLSFQAPYGPGKPALPLSSGCCSPPLGGLACESERPTALPLSYCGDAAPDRFTFQSDAPTRSSFDSSAWGAPQAEPPGRWTFSSEVSTAPDATRSRCWGSPPASMGCPSNPVPCDVNLRHRRSLAPPELLGGGEEGHSDGEKDDIDAGDDGFPSKILVYPNTDDEGEGEPQMKAAWELWPVRAQRPRRGLPRPGTILGTRPREAREQAARQAAPPTPVLRRPPGIHSLAAAPAATGGTQPLGVRGVSAAAATATSTVVAEATTHREAQAQEAAGRTSRKDRRDSRPRITTLVVRNLHVRTSQQEFLDEVNRSGFAEKYDFAYIPRSFEDGSGKGNGFINFKTPEAARAFAAAWHRSRRLGMEDETGTVVPLNVSNASLQGLEANLRKWTGARVMRVKNPDFLPFVLRDVAPEPQASALEPPGSAATVATKPR</sequence>
<keyword evidence="3" id="KW-1185">Reference proteome</keyword>
<evidence type="ECO:0000313" key="2">
    <source>
        <dbReference type="EMBL" id="CAK0902104.1"/>
    </source>
</evidence>
<gene>
    <name evidence="2" type="ORF">PCOR1329_LOCUS78815</name>
</gene>
<feature type="non-terminal residue" evidence="2">
    <location>
        <position position="1"/>
    </location>
</feature>
<dbReference type="EMBL" id="CAUYUJ010021022">
    <property type="protein sequence ID" value="CAK0902104.1"/>
    <property type="molecule type" value="Genomic_DNA"/>
</dbReference>
<comment type="caution">
    <text evidence="2">The sequence shown here is derived from an EMBL/GenBank/DDBJ whole genome shotgun (WGS) entry which is preliminary data.</text>
</comment>
<dbReference type="Proteomes" id="UP001189429">
    <property type="component" value="Unassembled WGS sequence"/>
</dbReference>
<dbReference type="InterPro" id="IPR035979">
    <property type="entry name" value="RBD_domain_sf"/>
</dbReference>
<dbReference type="InterPro" id="IPR012677">
    <property type="entry name" value="Nucleotide-bd_a/b_plait_sf"/>
</dbReference>
<evidence type="ECO:0000313" key="3">
    <source>
        <dbReference type="Proteomes" id="UP001189429"/>
    </source>
</evidence>
<feature type="region of interest" description="Disordered" evidence="1">
    <location>
        <begin position="1"/>
        <end position="29"/>
    </location>
</feature>
<reference evidence="2" key="1">
    <citation type="submission" date="2023-10" db="EMBL/GenBank/DDBJ databases">
        <authorList>
            <person name="Chen Y."/>
            <person name="Shah S."/>
            <person name="Dougan E. K."/>
            <person name="Thang M."/>
            <person name="Chan C."/>
        </authorList>
    </citation>
    <scope>NUCLEOTIDE SEQUENCE [LARGE SCALE GENOMIC DNA]</scope>
</reference>
<name>A0ABN9XQA2_9DINO</name>
<organism evidence="2 3">
    <name type="scientific">Prorocentrum cordatum</name>
    <dbReference type="NCBI Taxonomy" id="2364126"/>
    <lineage>
        <taxon>Eukaryota</taxon>
        <taxon>Sar</taxon>
        <taxon>Alveolata</taxon>
        <taxon>Dinophyceae</taxon>
        <taxon>Prorocentrales</taxon>
        <taxon>Prorocentraceae</taxon>
        <taxon>Prorocentrum</taxon>
    </lineage>
</organism>
<feature type="region of interest" description="Disordered" evidence="1">
    <location>
        <begin position="468"/>
        <end position="488"/>
    </location>
</feature>
<evidence type="ECO:0008006" key="4">
    <source>
        <dbReference type="Google" id="ProtNLM"/>
    </source>
</evidence>
<feature type="region of interest" description="Disordered" evidence="1">
    <location>
        <begin position="111"/>
        <end position="167"/>
    </location>
</feature>
<feature type="region of interest" description="Disordered" evidence="1">
    <location>
        <begin position="315"/>
        <end position="342"/>
    </location>
</feature>
<feature type="compositionally biased region" description="Polar residues" evidence="1">
    <location>
        <begin position="111"/>
        <end position="122"/>
    </location>
</feature>
<feature type="region of interest" description="Disordered" evidence="1">
    <location>
        <begin position="182"/>
        <end position="210"/>
    </location>
</feature>
<feature type="region of interest" description="Disordered" evidence="1">
    <location>
        <begin position="242"/>
        <end position="280"/>
    </location>
</feature>
<protein>
    <recommendedName>
        <fullName evidence="4">RRM domain-containing protein</fullName>
    </recommendedName>
</protein>
<accession>A0ABN9XQA2</accession>
<proteinExistence type="predicted"/>
<feature type="compositionally biased region" description="Polar residues" evidence="1">
    <location>
        <begin position="1"/>
        <end position="12"/>
    </location>
</feature>
<dbReference type="SUPFAM" id="SSF54928">
    <property type="entry name" value="RNA-binding domain, RBD"/>
    <property type="match status" value="1"/>
</dbReference>
<evidence type="ECO:0000256" key="1">
    <source>
        <dbReference type="SAM" id="MobiDB-lite"/>
    </source>
</evidence>
<dbReference type="Gene3D" id="3.30.70.330">
    <property type="match status" value="1"/>
</dbReference>